<comment type="caution">
    <text evidence="11">The sequence shown here is derived from an EMBL/GenBank/DDBJ whole genome shotgun (WGS) entry which is preliminary data.</text>
</comment>
<gene>
    <name evidence="7 11" type="primary">rplV</name>
    <name evidence="11" type="ORF">ACERLL_02250</name>
</gene>
<protein>
    <recommendedName>
        <fullName evidence="6 7">Large ribosomal subunit protein uL22</fullName>
    </recommendedName>
</protein>
<evidence type="ECO:0000256" key="3">
    <source>
        <dbReference type="ARBA" id="ARBA00022884"/>
    </source>
</evidence>
<dbReference type="InterPro" id="IPR005727">
    <property type="entry name" value="Ribosomal_uL22_bac/chlpt-type"/>
</dbReference>
<evidence type="ECO:0000256" key="6">
    <source>
        <dbReference type="ARBA" id="ARBA00035207"/>
    </source>
</evidence>
<keyword evidence="4 7" id="KW-0689">Ribosomal protein</keyword>
<dbReference type="InterPro" id="IPR001063">
    <property type="entry name" value="Ribosomal_uL22"/>
</dbReference>
<evidence type="ECO:0000256" key="5">
    <source>
        <dbReference type="ARBA" id="ARBA00023274"/>
    </source>
</evidence>
<evidence type="ECO:0000256" key="1">
    <source>
        <dbReference type="ARBA" id="ARBA00009451"/>
    </source>
</evidence>
<keyword evidence="2 7" id="KW-0699">rRNA-binding</keyword>
<keyword evidence="12" id="KW-1185">Reference proteome</keyword>
<dbReference type="PROSITE" id="PS00464">
    <property type="entry name" value="RIBOSOMAL_L22"/>
    <property type="match status" value="1"/>
</dbReference>
<dbReference type="PANTHER" id="PTHR13501">
    <property type="entry name" value="CHLOROPLAST 50S RIBOSOMAL PROTEIN L22-RELATED"/>
    <property type="match status" value="1"/>
</dbReference>
<evidence type="ECO:0000313" key="12">
    <source>
        <dbReference type="Proteomes" id="UP001575181"/>
    </source>
</evidence>
<accession>A0ABV4TSV8</accession>
<dbReference type="InterPro" id="IPR036394">
    <property type="entry name" value="Ribosomal_uL22_sf"/>
</dbReference>
<keyword evidence="3 7" id="KW-0694">RNA-binding</keyword>
<evidence type="ECO:0000313" key="11">
    <source>
        <dbReference type="EMBL" id="MFA9459645.1"/>
    </source>
</evidence>
<keyword evidence="5 7" id="KW-0687">Ribonucleoprotein</keyword>
<dbReference type="HAMAP" id="MF_01331_B">
    <property type="entry name" value="Ribosomal_uL22_B"/>
    <property type="match status" value="1"/>
</dbReference>
<organism evidence="11 12">
    <name type="scientific">Thiohalorhabdus methylotrophus</name>
    <dbReference type="NCBI Taxonomy" id="3242694"/>
    <lineage>
        <taxon>Bacteria</taxon>
        <taxon>Pseudomonadati</taxon>
        <taxon>Pseudomonadota</taxon>
        <taxon>Gammaproteobacteria</taxon>
        <taxon>Thiohalorhabdales</taxon>
        <taxon>Thiohalorhabdaceae</taxon>
        <taxon>Thiohalorhabdus</taxon>
    </lineage>
</organism>
<name>A0ABV4TSV8_9GAMM</name>
<comment type="function">
    <text evidence="7">The globular domain of the protein is located near the polypeptide exit tunnel on the outside of the subunit, while an extended beta-hairpin is found that lines the wall of the exit tunnel in the center of the 70S ribosome.</text>
</comment>
<dbReference type="Pfam" id="PF00237">
    <property type="entry name" value="Ribosomal_L22"/>
    <property type="match status" value="1"/>
</dbReference>
<dbReference type="CDD" id="cd00336">
    <property type="entry name" value="Ribosomal_L22"/>
    <property type="match status" value="1"/>
</dbReference>
<evidence type="ECO:0000256" key="8">
    <source>
        <dbReference type="RuleBase" id="RU004005"/>
    </source>
</evidence>
<dbReference type="PANTHER" id="PTHR13501:SF8">
    <property type="entry name" value="LARGE RIBOSOMAL SUBUNIT PROTEIN UL22M"/>
    <property type="match status" value="1"/>
</dbReference>
<dbReference type="InterPro" id="IPR018260">
    <property type="entry name" value="Ribosomal_uL22_CS"/>
</dbReference>
<proteinExistence type="inferred from homology"/>
<comment type="similarity">
    <text evidence="1 7 8">Belongs to the universal ribosomal protein uL22 family.</text>
</comment>
<dbReference type="RefSeq" id="WP_373654436.1">
    <property type="nucleotide sequence ID" value="NZ_JBGUAW010000002.1"/>
</dbReference>
<comment type="subunit">
    <text evidence="7 9">Part of the 50S ribosomal subunit.</text>
</comment>
<dbReference type="InterPro" id="IPR047867">
    <property type="entry name" value="Ribosomal_uL22_bac/org-type"/>
</dbReference>
<evidence type="ECO:0000256" key="9">
    <source>
        <dbReference type="RuleBase" id="RU004006"/>
    </source>
</evidence>
<evidence type="ECO:0000256" key="10">
    <source>
        <dbReference type="RuleBase" id="RU004008"/>
    </source>
</evidence>
<reference evidence="11 12" key="1">
    <citation type="submission" date="2024-08" db="EMBL/GenBank/DDBJ databases">
        <title>Whole-genome sequencing of halo(alkali)philic microorganisms from hypersaline lakes.</title>
        <authorList>
            <person name="Sorokin D.Y."/>
            <person name="Merkel A.Y."/>
            <person name="Messina E."/>
            <person name="Yakimov M."/>
        </authorList>
    </citation>
    <scope>NUCLEOTIDE SEQUENCE [LARGE SCALE GENOMIC DNA]</scope>
    <source>
        <strain evidence="11 12">Cl-TMA</strain>
    </source>
</reference>
<dbReference type="GO" id="GO:0005840">
    <property type="term" value="C:ribosome"/>
    <property type="evidence" value="ECO:0007669"/>
    <property type="project" value="UniProtKB-KW"/>
</dbReference>
<evidence type="ECO:0000256" key="7">
    <source>
        <dbReference type="HAMAP-Rule" id="MF_01331"/>
    </source>
</evidence>
<dbReference type="NCBIfam" id="TIGR01044">
    <property type="entry name" value="rplV_bact"/>
    <property type="match status" value="1"/>
</dbReference>
<dbReference type="EMBL" id="JBGUAW010000002">
    <property type="protein sequence ID" value="MFA9459645.1"/>
    <property type="molecule type" value="Genomic_DNA"/>
</dbReference>
<dbReference type="Gene3D" id="3.90.470.10">
    <property type="entry name" value="Ribosomal protein L22/L17"/>
    <property type="match status" value="1"/>
</dbReference>
<sequence length="115" mass="13010">MSEEKLEARAITRSVRLSPRKTRLVVDQIRGKPVEQALEFLTFERRKPAHYVRKTLDSAISNAEHNEGLDVDQLVVKAAYVDEGPAMKRFRPRAMGRATMIQKPTSHITIVVAQG</sequence>
<comment type="function">
    <text evidence="7 10">This protein binds specifically to 23S rRNA; its binding is stimulated by other ribosomal proteins, e.g., L4, L17, and L20. It is important during the early stages of 50S assembly. It makes multiple contacts with different domains of the 23S rRNA in the assembled 50S subunit and ribosome.</text>
</comment>
<dbReference type="Proteomes" id="UP001575181">
    <property type="component" value="Unassembled WGS sequence"/>
</dbReference>
<evidence type="ECO:0000256" key="4">
    <source>
        <dbReference type="ARBA" id="ARBA00022980"/>
    </source>
</evidence>
<dbReference type="SUPFAM" id="SSF54843">
    <property type="entry name" value="Ribosomal protein L22"/>
    <property type="match status" value="1"/>
</dbReference>
<evidence type="ECO:0000256" key="2">
    <source>
        <dbReference type="ARBA" id="ARBA00022730"/>
    </source>
</evidence>